<geneLocation type="mitochondrion" evidence="15"/>
<dbReference type="GO" id="GO:0005743">
    <property type="term" value="C:mitochondrial inner membrane"/>
    <property type="evidence" value="ECO:0007669"/>
    <property type="project" value="UniProtKB-SubCell"/>
</dbReference>
<evidence type="ECO:0000256" key="3">
    <source>
        <dbReference type="ARBA" id="ARBA00010535"/>
    </source>
</evidence>
<keyword evidence="8 14" id="KW-1133">Transmembrane helix</keyword>
<accession>D1FKC5</accession>
<keyword evidence="10 13" id="KW-0496">Mitochondrion</keyword>
<proteinExistence type="inferred from homology"/>
<evidence type="ECO:0000256" key="10">
    <source>
        <dbReference type="ARBA" id="ARBA00023128"/>
    </source>
</evidence>
<evidence type="ECO:0000256" key="11">
    <source>
        <dbReference type="ARBA" id="ARBA00023136"/>
    </source>
</evidence>
<evidence type="ECO:0000256" key="5">
    <source>
        <dbReference type="ARBA" id="ARBA00022448"/>
    </source>
</evidence>
<feature type="transmembrane region" description="Helical" evidence="14">
    <location>
        <begin position="111"/>
        <end position="132"/>
    </location>
</feature>
<keyword evidence="6 12" id="KW-0812">Transmembrane</keyword>
<keyword evidence="5" id="KW-0813">Transport</keyword>
<dbReference type="GO" id="GO:0003954">
    <property type="term" value="F:NADH dehydrogenase activity"/>
    <property type="evidence" value="ECO:0007669"/>
    <property type="project" value="TreeGrafter"/>
</dbReference>
<keyword evidence="7" id="KW-0999">Mitochondrion inner membrane</keyword>
<evidence type="ECO:0000256" key="6">
    <source>
        <dbReference type="ARBA" id="ARBA00022692"/>
    </source>
</evidence>
<keyword evidence="9 13" id="KW-0830">Ubiquinone</keyword>
<dbReference type="PROSITE" id="PS00668">
    <property type="entry name" value="COMPLEX1_ND1_2"/>
    <property type="match status" value="1"/>
</dbReference>
<feature type="transmembrane region" description="Helical" evidence="14">
    <location>
        <begin position="223"/>
        <end position="248"/>
    </location>
</feature>
<organism evidence="15">
    <name type="scientific">Ceratosolen solmsi</name>
    <dbReference type="NCBI Taxonomy" id="142686"/>
    <lineage>
        <taxon>Eukaryota</taxon>
        <taxon>Metazoa</taxon>
        <taxon>Ecdysozoa</taxon>
        <taxon>Arthropoda</taxon>
        <taxon>Hexapoda</taxon>
        <taxon>Insecta</taxon>
        <taxon>Pterygota</taxon>
        <taxon>Neoptera</taxon>
        <taxon>Endopterygota</taxon>
        <taxon>Hymenoptera</taxon>
        <taxon>Apocrita</taxon>
        <taxon>Proctotrupomorpha</taxon>
        <taxon>Chalcidoidea</taxon>
        <taxon>Agaonidae</taxon>
        <taxon>Agaoninae</taxon>
        <taxon>Ceratosolen</taxon>
    </lineage>
</organism>
<evidence type="ECO:0000256" key="14">
    <source>
        <dbReference type="SAM" id="Phobius"/>
    </source>
</evidence>
<feature type="transmembrane region" description="Helical" evidence="14">
    <location>
        <begin position="255"/>
        <end position="274"/>
    </location>
</feature>
<dbReference type="InterPro" id="IPR001694">
    <property type="entry name" value="NADH_UbQ_OxRdtase_su1/FPO"/>
</dbReference>
<sequence length="314" mass="35969">MILQVNYFIMLVMLVELLVLVLVSISFLTLLERKLLSYMQLRKGPNKTGFIGLLQPFSDGVKLFTKEFAVGFKVNRLLYYMCPLYGMLLMFSCWTSLPYTVNFMSHGANGLLIICILSAGVYLLIFSGWFSSTPLGMLGSIRSVAQTISYEVSLIFIIYSVLMLAGGFDLFELYETQKFSWFILTLPISAFMFFVSMLAELNRTPFDLSEGESELVSGFNTEYGASIFSLFFLAEYGMIMFMGFMFSLFFLGGKYFCWSFYVSVVLIIMVIIWVRGTFPRMRYDHVMTLVCKDFLFLIFGVLVFVCCLLMILLD</sequence>
<dbReference type="InterPro" id="IPR018086">
    <property type="entry name" value="NADH_UbQ_OxRdtase_su1_CS"/>
</dbReference>
<evidence type="ECO:0000256" key="7">
    <source>
        <dbReference type="ARBA" id="ARBA00022792"/>
    </source>
</evidence>
<evidence type="ECO:0000256" key="1">
    <source>
        <dbReference type="ARBA" id="ARBA00003257"/>
    </source>
</evidence>
<dbReference type="AlphaFoldDB" id="D1FKC5"/>
<evidence type="ECO:0000256" key="8">
    <source>
        <dbReference type="ARBA" id="ARBA00022989"/>
    </source>
</evidence>
<comment type="subcellular location">
    <subcellularLocation>
        <location evidence="2 12">Mitochondrion inner membrane</location>
        <topology evidence="2 12">Multi-pass membrane protein</topology>
    </subcellularLocation>
</comment>
<feature type="transmembrane region" description="Helical" evidence="14">
    <location>
        <begin position="77"/>
        <end position="99"/>
    </location>
</feature>
<dbReference type="PANTHER" id="PTHR11432:SF3">
    <property type="entry name" value="NADH-UBIQUINONE OXIDOREDUCTASE CHAIN 1"/>
    <property type="match status" value="1"/>
</dbReference>
<dbReference type="GO" id="GO:0009060">
    <property type="term" value="P:aerobic respiration"/>
    <property type="evidence" value="ECO:0007669"/>
    <property type="project" value="TreeGrafter"/>
</dbReference>
<dbReference type="HAMAP" id="MF_01350">
    <property type="entry name" value="NDH1_NuoH"/>
    <property type="match status" value="1"/>
</dbReference>
<comment type="function">
    <text evidence="1">Core subunit of the mitochondrial membrane respiratory chain NADH dehydrogenase (Complex I) that is believed to belong to the minimal assembly required for catalysis. Complex I functions in the transfer of electrons from NADH to the respiratory chain. The immediate electron acceptor for the enzyme is believed to be ubiquinone.</text>
</comment>
<dbReference type="EMBL" id="AH016005">
    <property type="protein sequence ID" value="ACD70322.1"/>
    <property type="molecule type" value="Genomic_DNA"/>
</dbReference>
<comment type="catalytic activity">
    <reaction evidence="13">
        <text>a ubiquinone + NADH + 5 H(+)(in) = a ubiquinol + NAD(+) + 4 H(+)(out)</text>
        <dbReference type="Rhea" id="RHEA:29091"/>
        <dbReference type="Rhea" id="RHEA-COMP:9565"/>
        <dbReference type="Rhea" id="RHEA-COMP:9566"/>
        <dbReference type="ChEBI" id="CHEBI:15378"/>
        <dbReference type="ChEBI" id="CHEBI:16389"/>
        <dbReference type="ChEBI" id="CHEBI:17976"/>
        <dbReference type="ChEBI" id="CHEBI:57540"/>
        <dbReference type="ChEBI" id="CHEBI:57945"/>
        <dbReference type="EC" id="7.1.1.2"/>
    </reaction>
</comment>
<feature type="transmembrane region" description="Helical" evidence="14">
    <location>
        <begin position="7"/>
        <end position="31"/>
    </location>
</feature>
<evidence type="ECO:0000313" key="15">
    <source>
        <dbReference type="EMBL" id="ACD70322.1"/>
    </source>
</evidence>
<feature type="transmembrane region" description="Helical" evidence="14">
    <location>
        <begin position="152"/>
        <end position="174"/>
    </location>
</feature>
<keyword evidence="12" id="KW-0520">NAD</keyword>
<evidence type="ECO:0000256" key="4">
    <source>
        <dbReference type="ARBA" id="ARBA00021009"/>
    </source>
</evidence>
<evidence type="ECO:0000256" key="9">
    <source>
        <dbReference type="ARBA" id="ARBA00023075"/>
    </source>
</evidence>
<dbReference type="PANTHER" id="PTHR11432">
    <property type="entry name" value="NADH DEHYDROGENASE SUBUNIT 1"/>
    <property type="match status" value="1"/>
</dbReference>
<keyword evidence="11 14" id="KW-0472">Membrane</keyword>
<name>D1FKC5_9HYME</name>
<gene>
    <name evidence="15" type="primary">ND1</name>
</gene>
<comment type="similarity">
    <text evidence="3 12">Belongs to the complex I subunit 1 family.</text>
</comment>
<reference evidence="15" key="1">
    <citation type="submission" date="2007-11" db="EMBL/GenBank/DDBJ databases">
        <title>Partial mitochondrial genome of the pollinating fig wasp of Ficus hispida, Ceratosolen solmsi (Apocrita: Chalcidoidea: Agaonidae), evidence of rearranged mitochondrial genome within the Apocrita (Insecta: Hymenoptera).</title>
        <authorList>
            <person name="Chen L.-L."/>
            <person name="Jiang Z.-F."/>
            <person name="Hu H.-Y."/>
            <person name="Niu L.-M."/>
            <person name="Huang D.-W."/>
        </authorList>
    </citation>
    <scope>NUCLEOTIDE SEQUENCE</scope>
</reference>
<dbReference type="EC" id="7.1.1.2" evidence="13"/>
<dbReference type="PROSITE" id="PS00667">
    <property type="entry name" value="COMPLEX1_ND1_1"/>
    <property type="match status" value="1"/>
</dbReference>
<feature type="transmembrane region" description="Helical" evidence="14">
    <location>
        <begin position="294"/>
        <end position="313"/>
    </location>
</feature>
<evidence type="ECO:0000256" key="2">
    <source>
        <dbReference type="ARBA" id="ARBA00004448"/>
    </source>
</evidence>
<dbReference type="Pfam" id="PF00146">
    <property type="entry name" value="NADHdh"/>
    <property type="match status" value="1"/>
</dbReference>
<protein>
    <recommendedName>
        <fullName evidence="4 13">NADH-ubiquinone oxidoreductase chain 1</fullName>
        <ecNumber evidence="13">7.1.1.2</ecNumber>
    </recommendedName>
</protein>
<evidence type="ECO:0000256" key="13">
    <source>
        <dbReference type="RuleBase" id="RU000473"/>
    </source>
</evidence>
<dbReference type="GO" id="GO:0008137">
    <property type="term" value="F:NADH dehydrogenase (ubiquinone) activity"/>
    <property type="evidence" value="ECO:0007669"/>
    <property type="project" value="UniProtKB-EC"/>
</dbReference>
<feature type="transmembrane region" description="Helical" evidence="14">
    <location>
        <begin position="181"/>
        <end position="199"/>
    </location>
</feature>
<evidence type="ECO:0000256" key="12">
    <source>
        <dbReference type="RuleBase" id="RU000471"/>
    </source>
</evidence>